<protein>
    <submittedName>
        <fullName evidence="1">Uncharacterized protein</fullName>
    </submittedName>
</protein>
<accession>A0A9W8W6G0</accession>
<reference evidence="1" key="1">
    <citation type="submission" date="2022-10" db="EMBL/GenBank/DDBJ databases">
        <title>Tapping the CABI collections for fungal endophytes: first genome assemblies for Collariella, Neodidymelliopsis, Ascochyta clinopodiicola, Didymella pomorum, Didymosphaeria variabile, Neocosmospora piperis and Neocucurbitaria cava.</title>
        <authorList>
            <person name="Hill R."/>
        </authorList>
    </citation>
    <scope>NUCLEOTIDE SEQUENCE</scope>
    <source>
        <strain evidence="1">IMI 366586</strain>
    </source>
</reference>
<comment type="caution">
    <text evidence="1">The sequence shown here is derived from an EMBL/GenBank/DDBJ whole genome shotgun (WGS) entry which is preliminary data.</text>
</comment>
<keyword evidence="2" id="KW-1185">Reference proteome</keyword>
<dbReference type="OrthoDB" id="5105212at2759"/>
<evidence type="ECO:0000313" key="2">
    <source>
        <dbReference type="Proteomes" id="UP001140502"/>
    </source>
</evidence>
<dbReference type="Proteomes" id="UP001140502">
    <property type="component" value="Unassembled WGS sequence"/>
</dbReference>
<sequence>MVIYIDGKPVKELAKEVTCLLESSQPNWESVHPLALGLYQLAVKVPSVAHLVHQAALGWDLYSLKCIYAESDEYMRAALPDTLAPFLESEFDRPKRPEDWSGALLNLSPTQLEKHDVQSLQNIQPKAPTEPAPSHVACDSHTATFPEDSGYGSVAERVCPSNLETQEGTGEAVLVRNSTVDDDAKTTYSKATNEDPAQTRDFVHELASDIYGKLGPMVDPEDWPLLSSTLPDLLKALAIKIGSEGSSQAHRDVMYFIHKEHRNIVNKVQNLVICAPEDSGVTSSANVGMSLRDKMDLWDEMQTVDEDRPYNVELFQNVTDDSSDTAASFIV</sequence>
<evidence type="ECO:0000313" key="1">
    <source>
        <dbReference type="EMBL" id="KAJ4313607.1"/>
    </source>
</evidence>
<name>A0A9W8W6G0_9HYPO</name>
<organism evidence="1 2">
    <name type="scientific">Fusarium piperis</name>
    <dbReference type="NCBI Taxonomy" id="1435070"/>
    <lineage>
        <taxon>Eukaryota</taxon>
        <taxon>Fungi</taxon>
        <taxon>Dikarya</taxon>
        <taxon>Ascomycota</taxon>
        <taxon>Pezizomycotina</taxon>
        <taxon>Sordariomycetes</taxon>
        <taxon>Hypocreomycetidae</taxon>
        <taxon>Hypocreales</taxon>
        <taxon>Nectriaceae</taxon>
        <taxon>Fusarium</taxon>
        <taxon>Fusarium solani species complex</taxon>
    </lineage>
</organism>
<proteinExistence type="predicted"/>
<gene>
    <name evidence="1" type="ORF">N0V84_009314</name>
</gene>
<dbReference type="EMBL" id="JAPEUR010000253">
    <property type="protein sequence ID" value="KAJ4313607.1"/>
    <property type="molecule type" value="Genomic_DNA"/>
</dbReference>
<dbReference type="AlphaFoldDB" id="A0A9W8W6G0"/>